<dbReference type="EMBL" id="SRXW01000003">
    <property type="protein sequence ID" value="TGY88122.1"/>
    <property type="molecule type" value="Genomic_DNA"/>
</dbReference>
<dbReference type="Gene3D" id="3.20.20.70">
    <property type="entry name" value="Aldolase class I"/>
    <property type="match status" value="1"/>
</dbReference>
<dbReference type="CDD" id="cd01335">
    <property type="entry name" value="Radical_SAM"/>
    <property type="match status" value="1"/>
</dbReference>
<comment type="caution">
    <text evidence="7">The sequence shown here is derived from an EMBL/GenBank/DDBJ whole genome shotgun (WGS) entry which is preliminary data.</text>
</comment>
<evidence type="ECO:0000256" key="2">
    <source>
        <dbReference type="ARBA" id="ARBA00022691"/>
    </source>
</evidence>
<organism evidence="7 8">
    <name type="scientific">Marinicauda algicola</name>
    <dbReference type="NCBI Taxonomy" id="2029849"/>
    <lineage>
        <taxon>Bacteria</taxon>
        <taxon>Pseudomonadati</taxon>
        <taxon>Pseudomonadota</taxon>
        <taxon>Alphaproteobacteria</taxon>
        <taxon>Maricaulales</taxon>
        <taxon>Maricaulaceae</taxon>
        <taxon>Marinicauda</taxon>
    </lineage>
</organism>
<dbReference type="SFLD" id="SFLDG01067">
    <property type="entry name" value="SPASM/twitch_domain_containing"/>
    <property type="match status" value="1"/>
</dbReference>
<keyword evidence="5" id="KW-0411">Iron-sulfur</keyword>
<keyword evidence="2" id="KW-0949">S-adenosyl-L-methionine</keyword>
<dbReference type="SFLD" id="SFLDS00029">
    <property type="entry name" value="Radical_SAM"/>
    <property type="match status" value="1"/>
</dbReference>
<comment type="cofactor">
    <cofactor evidence="1">
        <name>[4Fe-4S] cluster</name>
        <dbReference type="ChEBI" id="CHEBI:49883"/>
    </cofactor>
</comment>
<dbReference type="InterPro" id="IPR058240">
    <property type="entry name" value="rSAM_sf"/>
</dbReference>
<evidence type="ECO:0000256" key="5">
    <source>
        <dbReference type="ARBA" id="ARBA00023014"/>
    </source>
</evidence>
<dbReference type="InterPro" id="IPR007197">
    <property type="entry name" value="rSAM"/>
</dbReference>
<accession>A0A4S2GZ73</accession>
<keyword evidence="3" id="KW-0479">Metal-binding</keyword>
<keyword evidence="4" id="KW-0408">Iron</keyword>
<evidence type="ECO:0000256" key="3">
    <source>
        <dbReference type="ARBA" id="ARBA00022723"/>
    </source>
</evidence>
<proteinExistence type="predicted"/>
<evidence type="ECO:0000313" key="7">
    <source>
        <dbReference type="EMBL" id="TGY88122.1"/>
    </source>
</evidence>
<evidence type="ECO:0000259" key="6">
    <source>
        <dbReference type="Pfam" id="PF04055"/>
    </source>
</evidence>
<dbReference type="PANTHER" id="PTHR11228">
    <property type="entry name" value="RADICAL SAM DOMAIN PROTEIN"/>
    <property type="match status" value="1"/>
</dbReference>
<name>A0A4S2GZ73_9PROT</name>
<dbReference type="InterPro" id="IPR013785">
    <property type="entry name" value="Aldolase_TIM"/>
</dbReference>
<dbReference type="Proteomes" id="UP000308054">
    <property type="component" value="Unassembled WGS sequence"/>
</dbReference>
<reference evidence="7 8" key="1">
    <citation type="journal article" date="2017" name="Int. J. Syst. Evol. Microbiol.">
        <title>Marinicauda algicola sp. nov., isolated from a marine red alga Rhodosorus marinus.</title>
        <authorList>
            <person name="Jeong S.E."/>
            <person name="Jeon S.H."/>
            <person name="Chun B.H."/>
            <person name="Kim D.W."/>
            <person name="Jeon C.O."/>
        </authorList>
    </citation>
    <scope>NUCLEOTIDE SEQUENCE [LARGE SCALE GENOMIC DNA]</scope>
    <source>
        <strain evidence="7 8">JCM 31718</strain>
    </source>
</reference>
<evidence type="ECO:0000256" key="4">
    <source>
        <dbReference type="ARBA" id="ARBA00023004"/>
    </source>
</evidence>
<keyword evidence="8" id="KW-1185">Reference proteome</keyword>
<protein>
    <submittedName>
        <fullName evidence="7">Radical SAM protein</fullName>
    </submittedName>
</protein>
<dbReference type="SUPFAM" id="SSF102114">
    <property type="entry name" value="Radical SAM enzymes"/>
    <property type="match status" value="1"/>
</dbReference>
<sequence length="312" mass="34122">MNHSVPILPFTDPDVTAKGEARASVAFDRLETLWFNTGSLCNIECAHCYIESSPTNDRLVYLTAGEVASYLDEMDTMGLGPVEIGFTGGEPFMNPDMIGMAQDALSRGHRVLILTNAMKPMMRPKVQEGLIALRERHGDRLTLRISLDHFSAGNHDEERGAGTWQITLEGMIWLARNGFAMTAAGRSLWDEDEASARKGFAALFERHAIPIDAFKPAELVIFPEMDPGGHPPEITTACWDILSKDPSEVMCASSRMVVKRKGAKAPVVLSCTLIPYDAGFEMGDTLEASLKPVKLNHRFCAQFCVLGGASCS</sequence>
<dbReference type="OrthoDB" id="9810775at2"/>
<dbReference type="GO" id="GO:0003824">
    <property type="term" value="F:catalytic activity"/>
    <property type="evidence" value="ECO:0007669"/>
    <property type="project" value="InterPro"/>
</dbReference>
<dbReference type="Pfam" id="PF04055">
    <property type="entry name" value="Radical_SAM"/>
    <property type="match status" value="1"/>
</dbReference>
<evidence type="ECO:0000313" key="8">
    <source>
        <dbReference type="Proteomes" id="UP000308054"/>
    </source>
</evidence>
<dbReference type="AlphaFoldDB" id="A0A4S2GZ73"/>
<dbReference type="GO" id="GO:0051536">
    <property type="term" value="F:iron-sulfur cluster binding"/>
    <property type="evidence" value="ECO:0007669"/>
    <property type="project" value="UniProtKB-KW"/>
</dbReference>
<dbReference type="RefSeq" id="WP_135995967.1">
    <property type="nucleotide sequence ID" value="NZ_CP071057.1"/>
</dbReference>
<feature type="domain" description="Radical SAM core" evidence="6">
    <location>
        <begin position="37"/>
        <end position="180"/>
    </location>
</feature>
<dbReference type="PANTHER" id="PTHR11228:SF7">
    <property type="entry name" value="PQQA PEPTIDE CYCLASE"/>
    <property type="match status" value="1"/>
</dbReference>
<dbReference type="InterPro" id="IPR050377">
    <property type="entry name" value="Radical_SAM_PqqE_MftC-like"/>
</dbReference>
<gene>
    <name evidence="7" type="ORF">E5163_09775</name>
</gene>
<evidence type="ECO:0000256" key="1">
    <source>
        <dbReference type="ARBA" id="ARBA00001966"/>
    </source>
</evidence>
<dbReference type="GO" id="GO:0046872">
    <property type="term" value="F:metal ion binding"/>
    <property type="evidence" value="ECO:0007669"/>
    <property type="project" value="UniProtKB-KW"/>
</dbReference>